<accession>A0A5N4E515</accession>
<evidence type="ECO:0000313" key="3">
    <source>
        <dbReference type="Proteomes" id="UP000299084"/>
    </source>
</evidence>
<dbReference type="InterPro" id="IPR038126">
    <property type="entry name" value="RAMP_sf"/>
</dbReference>
<organism evidence="2 3">
    <name type="scientific">Camelus dromedarius</name>
    <name type="common">Dromedary</name>
    <name type="synonym">Arabian camel</name>
    <dbReference type="NCBI Taxonomy" id="9838"/>
    <lineage>
        <taxon>Eukaryota</taxon>
        <taxon>Metazoa</taxon>
        <taxon>Chordata</taxon>
        <taxon>Craniata</taxon>
        <taxon>Vertebrata</taxon>
        <taxon>Euteleostomi</taxon>
        <taxon>Mammalia</taxon>
        <taxon>Eutheria</taxon>
        <taxon>Laurasiatheria</taxon>
        <taxon>Artiodactyla</taxon>
        <taxon>Tylopoda</taxon>
        <taxon>Camelidae</taxon>
        <taxon>Camelus</taxon>
    </lineage>
</organism>
<evidence type="ECO:0000256" key="1">
    <source>
        <dbReference type="SAM" id="MobiDB-lite"/>
    </source>
</evidence>
<dbReference type="Proteomes" id="UP000299084">
    <property type="component" value="Unassembled WGS sequence"/>
</dbReference>
<evidence type="ECO:0000313" key="2">
    <source>
        <dbReference type="EMBL" id="KAB1278472.1"/>
    </source>
</evidence>
<gene>
    <name evidence="2" type="ORF">Cadr_000007607</name>
</gene>
<dbReference type="Gene3D" id="1.10.150.510">
    <property type="entry name" value="Receptor activity modifying family"/>
    <property type="match status" value="1"/>
</dbReference>
<protein>
    <submittedName>
        <fullName evidence="2">Receptor activity-modifying protein 1</fullName>
    </submittedName>
</protein>
<dbReference type="EMBL" id="JWIN03000005">
    <property type="protein sequence ID" value="KAB1278472.1"/>
    <property type="molecule type" value="Genomic_DNA"/>
</dbReference>
<sequence>MPVKGLPGHVEGGMPSTRQPRTRPFKDTSYVCSLESVAYMREMKELPPHPPHVRLESTGLTLLPRTLEWSVEPRGPTLLLFALRRSTGRHRQTRREQAGPLLGPEVTDDEMIPLDLDSTPPLLPTGITQRPQGILVASEAEGGSPVGFPSGCDRQARPECDSCPGAVVAVAHLLTATACQDANYGALLQDACLAQFQADMEVLGETLWCDWGKTVG</sequence>
<proteinExistence type="predicted"/>
<reference evidence="2 3" key="1">
    <citation type="journal article" date="2019" name="Mol. Ecol. Resour.">
        <title>Improving Illumina assemblies with Hi-C and long reads: an example with the North African dromedary.</title>
        <authorList>
            <person name="Elbers J.P."/>
            <person name="Rogers M.F."/>
            <person name="Perelman P.L."/>
            <person name="Proskuryakova A.A."/>
            <person name="Serdyukova N.A."/>
            <person name="Johnson W.E."/>
            <person name="Horin P."/>
            <person name="Corander J."/>
            <person name="Murphy D."/>
            <person name="Burger P.A."/>
        </authorList>
    </citation>
    <scope>NUCLEOTIDE SEQUENCE [LARGE SCALE GENOMIC DNA]</scope>
    <source>
        <strain evidence="2">Drom800</strain>
        <tissue evidence="2">Blood</tissue>
    </source>
</reference>
<name>A0A5N4E515_CAMDR</name>
<dbReference type="AlphaFoldDB" id="A0A5N4E515"/>
<feature type="region of interest" description="Disordered" evidence="1">
    <location>
        <begin position="1"/>
        <end position="25"/>
    </location>
</feature>
<keyword evidence="3" id="KW-1185">Reference proteome</keyword>
<keyword evidence="2" id="KW-0675">Receptor</keyword>
<comment type="caution">
    <text evidence="2">The sequence shown here is derived from an EMBL/GenBank/DDBJ whole genome shotgun (WGS) entry which is preliminary data.</text>
</comment>